<keyword evidence="3" id="KW-1185">Reference proteome</keyword>
<dbReference type="AlphaFoldDB" id="A0A4D6ND49"/>
<reference evidence="2 3" key="1">
    <citation type="submission" date="2019-04" db="EMBL/GenBank/DDBJ databases">
        <title>An improved genome assembly and genetic linkage map for asparagus bean, Vigna unguiculata ssp. sesquipedialis.</title>
        <authorList>
            <person name="Xia Q."/>
            <person name="Zhang R."/>
            <person name="Dong Y."/>
        </authorList>
    </citation>
    <scope>NUCLEOTIDE SEQUENCE [LARGE SCALE GENOMIC DNA]</scope>
    <source>
        <tissue evidence="2">Leaf</tissue>
    </source>
</reference>
<evidence type="ECO:0000313" key="2">
    <source>
        <dbReference type="EMBL" id="QCE10832.1"/>
    </source>
</evidence>
<protein>
    <submittedName>
        <fullName evidence="2">Uncharacterized protein</fullName>
    </submittedName>
</protein>
<organism evidence="2 3">
    <name type="scientific">Vigna unguiculata</name>
    <name type="common">Cowpea</name>
    <dbReference type="NCBI Taxonomy" id="3917"/>
    <lineage>
        <taxon>Eukaryota</taxon>
        <taxon>Viridiplantae</taxon>
        <taxon>Streptophyta</taxon>
        <taxon>Embryophyta</taxon>
        <taxon>Tracheophyta</taxon>
        <taxon>Spermatophyta</taxon>
        <taxon>Magnoliopsida</taxon>
        <taxon>eudicotyledons</taxon>
        <taxon>Gunneridae</taxon>
        <taxon>Pentapetalae</taxon>
        <taxon>rosids</taxon>
        <taxon>fabids</taxon>
        <taxon>Fabales</taxon>
        <taxon>Fabaceae</taxon>
        <taxon>Papilionoideae</taxon>
        <taxon>50 kb inversion clade</taxon>
        <taxon>NPAAA clade</taxon>
        <taxon>indigoferoid/millettioid clade</taxon>
        <taxon>Phaseoleae</taxon>
        <taxon>Vigna</taxon>
    </lineage>
</organism>
<gene>
    <name evidence="2" type="ORF">DEO72_LG10g2064</name>
</gene>
<sequence length="132" mass="15169">MAAWEKEQEEWAAERKRLGSWKVRCLDYDKKMNEKIKNLAEDNEELREKYVGIESELEDLKSHIIQEHINNFNKVGCCGSKYDVKKDVIDGCLVDEDDLSTEQVKEMLAIGGGDLVVEEDVTMQVETDPTTN</sequence>
<keyword evidence="1" id="KW-0175">Coiled coil</keyword>
<dbReference type="Proteomes" id="UP000501690">
    <property type="component" value="Linkage Group LG10"/>
</dbReference>
<evidence type="ECO:0000313" key="3">
    <source>
        <dbReference type="Proteomes" id="UP000501690"/>
    </source>
</evidence>
<name>A0A4D6ND49_VIGUN</name>
<dbReference type="EMBL" id="CP039354">
    <property type="protein sequence ID" value="QCE10832.1"/>
    <property type="molecule type" value="Genomic_DNA"/>
</dbReference>
<proteinExistence type="predicted"/>
<feature type="coiled-coil region" evidence="1">
    <location>
        <begin position="29"/>
        <end position="63"/>
    </location>
</feature>
<evidence type="ECO:0000256" key="1">
    <source>
        <dbReference type="SAM" id="Coils"/>
    </source>
</evidence>
<accession>A0A4D6ND49</accession>